<evidence type="ECO:0000256" key="1">
    <source>
        <dbReference type="ARBA" id="ARBA00012513"/>
    </source>
</evidence>
<comment type="caution">
    <text evidence="10">The sequence shown here is derived from an EMBL/GenBank/DDBJ whole genome shotgun (WGS) entry which is preliminary data.</text>
</comment>
<dbReference type="PROSITE" id="PS50011">
    <property type="entry name" value="PROTEIN_KINASE_DOM"/>
    <property type="match status" value="1"/>
</dbReference>
<dbReference type="GO" id="GO:0004713">
    <property type="term" value="F:protein tyrosine kinase activity"/>
    <property type="evidence" value="ECO:0007669"/>
    <property type="project" value="InterPro"/>
</dbReference>
<protein>
    <recommendedName>
        <fullName evidence="1">non-specific serine/threonine protein kinase</fullName>
        <ecNumber evidence="1">2.7.11.1</ecNumber>
    </recommendedName>
</protein>
<dbReference type="VEuPathDB" id="TrichDB:TRFO_31148"/>
<dbReference type="PROSITE" id="PS00109">
    <property type="entry name" value="PROTEIN_KINASE_TYR"/>
    <property type="match status" value="1"/>
</dbReference>
<dbReference type="FunFam" id="1.10.510.10:FF:000571">
    <property type="entry name" value="Maternal embryonic leucine zipper kinase"/>
    <property type="match status" value="1"/>
</dbReference>
<evidence type="ECO:0000256" key="5">
    <source>
        <dbReference type="ARBA" id="ARBA00022777"/>
    </source>
</evidence>
<dbReference type="GO" id="GO:0007165">
    <property type="term" value="P:signal transduction"/>
    <property type="evidence" value="ECO:0007669"/>
    <property type="project" value="TreeGrafter"/>
</dbReference>
<dbReference type="EC" id="2.7.11.1" evidence="1"/>
<evidence type="ECO:0000256" key="8">
    <source>
        <dbReference type="ARBA" id="ARBA00048679"/>
    </source>
</evidence>
<evidence type="ECO:0000256" key="4">
    <source>
        <dbReference type="ARBA" id="ARBA00022741"/>
    </source>
</evidence>
<evidence type="ECO:0000256" key="6">
    <source>
        <dbReference type="ARBA" id="ARBA00022840"/>
    </source>
</evidence>
<keyword evidence="2" id="KW-0723">Serine/threonine-protein kinase</keyword>
<dbReference type="PANTHER" id="PTHR43895">
    <property type="entry name" value="CALCIUM/CALMODULIN-DEPENDENT PROTEIN KINASE KINASE-RELATED"/>
    <property type="match status" value="1"/>
</dbReference>
<dbReference type="Gene3D" id="1.10.510.10">
    <property type="entry name" value="Transferase(Phosphotransferase) domain 1"/>
    <property type="match status" value="1"/>
</dbReference>
<dbReference type="RefSeq" id="XP_068355046.1">
    <property type="nucleotide sequence ID" value="XM_068507763.1"/>
</dbReference>
<sequence>MEVNHYIIRKNLGDELTTNISLAQHSISKKLVVLKSIKRKRIFDIGKKQQKAIEQEINIMKELSGHNKGITNLIETCDIKNSTILVTEYASHGNLFNKVRTMKNGFLSEKQARHYFTQLIDTIEFIHSKNIVHRDLRLENMLIDKNNNLLVSNFGSAVKLSHSTEKMHTKCGSPFYLAPEIFRSAQYNGKNTDIWSCGVVLYYMVTGMFPFQGVNLLDIGRKICTTTPEFPGWISADLVNLIKGILSFDMHERFQIKDIKNHRWIKKKSLPPLNNTCPVRHSIY</sequence>
<reference evidence="10" key="1">
    <citation type="submission" date="2016-10" db="EMBL/GenBank/DDBJ databases">
        <authorList>
            <person name="Benchimol M."/>
            <person name="Almeida L.G."/>
            <person name="Vasconcelos A.T."/>
            <person name="Perreira-Neves A."/>
            <person name="Rosa I.A."/>
            <person name="Tasca T."/>
            <person name="Bogo M.R."/>
            <person name="de Souza W."/>
        </authorList>
    </citation>
    <scope>NUCLEOTIDE SEQUENCE [LARGE SCALE GENOMIC DNA]</scope>
    <source>
        <strain evidence="10">K</strain>
    </source>
</reference>
<evidence type="ECO:0000256" key="7">
    <source>
        <dbReference type="ARBA" id="ARBA00047899"/>
    </source>
</evidence>
<dbReference type="GO" id="GO:0004674">
    <property type="term" value="F:protein serine/threonine kinase activity"/>
    <property type="evidence" value="ECO:0007669"/>
    <property type="project" value="UniProtKB-KW"/>
</dbReference>
<comment type="catalytic activity">
    <reaction evidence="8">
        <text>L-seryl-[protein] + ATP = O-phospho-L-seryl-[protein] + ADP + H(+)</text>
        <dbReference type="Rhea" id="RHEA:17989"/>
        <dbReference type="Rhea" id="RHEA-COMP:9863"/>
        <dbReference type="Rhea" id="RHEA-COMP:11604"/>
        <dbReference type="ChEBI" id="CHEBI:15378"/>
        <dbReference type="ChEBI" id="CHEBI:29999"/>
        <dbReference type="ChEBI" id="CHEBI:30616"/>
        <dbReference type="ChEBI" id="CHEBI:83421"/>
        <dbReference type="ChEBI" id="CHEBI:456216"/>
        <dbReference type="EC" id="2.7.11.1"/>
    </reaction>
</comment>
<dbReference type="SMART" id="SM00219">
    <property type="entry name" value="TyrKc"/>
    <property type="match status" value="1"/>
</dbReference>
<evidence type="ECO:0000313" key="10">
    <source>
        <dbReference type="EMBL" id="OHT01910.1"/>
    </source>
</evidence>
<dbReference type="PIRSF" id="PIRSF000654">
    <property type="entry name" value="Integrin-linked_kinase"/>
    <property type="match status" value="1"/>
</dbReference>
<evidence type="ECO:0000256" key="2">
    <source>
        <dbReference type="ARBA" id="ARBA00022527"/>
    </source>
</evidence>
<evidence type="ECO:0000313" key="11">
    <source>
        <dbReference type="Proteomes" id="UP000179807"/>
    </source>
</evidence>
<dbReference type="SUPFAM" id="SSF56112">
    <property type="entry name" value="Protein kinase-like (PK-like)"/>
    <property type="match status" value="1"/>
</dbReference>
<keyword evidence="6" id="KW-0067">ATP-binding</keyword>
<dbReference type="InterPro" id="IPR008266">
    <property type="entry name" value="Tyr_kinase_AS"/>
</dbReference>
<organism evidence="10 11">
    <name type="scientific">Tritrichomonas foetus</name>
    <dbReference type="NCBI Taxonomy" id="1144522"/>
    <lineage>
        <taxon>Eukaryota</taxon>
        <taxon>Metamonada</taxon>
        <taxon>Parabasalia</taxon>
        <taxon>Tritrichomonadida</taxon>
        <taxon>Tritrichomonadidae</taxon>
        <taxon>Tritrichomonas</taxon>
    </lineage>
</organism>
<dbReference type="InterPro" id="IPR000719">
    <property type="entry name" value="Prot_kinase_dom"/>
</dbReference>
<keyword evidence="3" id="KW-0808">Transferase</keyword>
<gene>
    <name evidence="10" type="ORF">TRFO_31148</name>
</gene>
<dbReference type="Pfam" id="PF00069">
    <property type="entry name" value="Pkinase"/>
    <property type="match status" value="1"/>
</dbReference>
<keyword evidence="11" id="KW-1185">Reference proteome</keyword>
<keyword evidence="5 10" id="KW-0418">Kinase</keyword>
<dbReference type="InterPro" id="IPR011009">
    <property type="entry name" value="Kinase-like_dom_sf"/>
</dbReference>
<dbReference type="InterPro" id="IPR020635">
    <property type="entry name" value="Tyr_kinase_cat_dom"/>
</dbReference>
<dbReference type="EMBL" id="MLAK01000890">
    <property type="protein sequence ID" value="OHT01910.1"/>
    <property type="molecule type" value="Genomic_DNA"/>
</dbReference>
<dbReference type="GO" id="GO:0005524">
    <property type="term" value="F:ATP binding"/>
    <property type="evidence" value="ECO:0007669"/>
    <property type="project" value="UniProtKB-KW"/>
</dbReference>
<keyword evidence="4" id="KW-0547">Nucleotide-binding</keyword>
<dbReference type="GeneID" id="94842467"/>
<evidence type="ECO:0000256" key="3">
    <source>
        <dbReference type="ARBA" id="ARBA00022679"/>
    </source>
</evidence>
<dbReference type="AlphaFoldDB" id="A0A1J4JWK4"/>
<feature type="domain" description="Protein kinase" evidence="9">
    <location>
        <begin position="6"/>
        <end position="265"/>
    </location>
</feature>
<dbReference type="OrthoDB" id="193931at2759"/>
<accession>A0A1J4JWK4</accession>
<name>A0A1J4JWK4_9EUKA</name>
<comment type="catalytic activity">
    <reaction evidence="7">
        <text>L-threonyl-[protein] + ATP = O-phospho-L-threonyl-[protein] + ADP + H(+)</text>
        <dbReference type="Rhea" id="RHEA:46608"/>
        <dbReference type="Rhea" id="RHEA-COMP:11060"/>
        <dbReference type="Rhea" id="RHEA-COMP:11605"/>
        <dbReference type="ChEBI" id="CHEBI:15378"/>
        <dbReference type="ChEBI" id="CHEBI:30013"/>
        <dbReference type="ChEBI" id="CHEBI:30616"/>
        <dbReference type="ChEBI" id="CHEBI:61977"/>
        <dbReference type="ChEBI" id="CHEBI:456216"/>
        <dbReference type="EC" id="2.7.11.1"/>
    </reaction>
</comment>
<dbReference type="Proteomes" id="UP000179807">
    <property type="component" value="Unassembled WGS sequence"/>
</dbReference>
<evidence type="ECO:0000259" key="9">
    <source>
        <dbReference type="PROSITE" id="PS50011"/>
    </source>
</evidence>
<proteinExistence type="predicted"/>
<dbReference type="PANTHER" id="PTHR43895:SF32">
    <property type="entry name" value="SERINE_THREONINE-PROTEIN KINASE CHK1"/>
    <property type="match status" value="1"/>
</dbReference>